<reference evidence="3 4" key="1">
    <citation type="submission" date="2024-02" db="EMBL/GenBank/DDBJ databases">
        <title>Haloferula sargassicola NBRC 104335.</title>
        <authorList>
            <person name="Ichikawa N."/>
            <person name="Katano-Makiyama Y."/>
            <person name="Hidaka K."/>
        </authorList>
    </citation>
    <scope>NUCLEOTIDE SEQUENCE [LARGE SCALE GENOMIC DNA]</scope>
    <source>
        <strain evidence="3 4">NBRC 104335</strain>
    </source>
</reference>
<feature type="domain" description="3-keto-alpha-glucoside-1,2-lyase/3-keto-2-hydroxy-glucal hydratase" evidence="2">
    <location>
        <begin position="22"/>
        <end position="254"/>
    </location>
</feature>
<evidence type="ECO:0000313" key="4">
    <source>
        <dbReference type="Proteomes" id="UP001476282"/>
    </source>
</evidence>
<keyword evidence="4" id="KW-1185">Reference proteome</keyword>
<feature type="chain" id="PRO_5046849173" description="3-keto-alpha-glucoside-1,2-lyase/3-keto-2-hydroxy-glucal hydratase domain-containing protein" evidence="1">
    <location>
        <begin position="20"/>
        <end position="258"/>
    </location>
</feature>
<proteinExistence type="predicted"/>
<evidence type="ECO:0000256" key="1">
    <source>
        <dbReference type="SAM" id="SignalP"/>
    </source>
</evidence>
<dbReference type="InterPro" id="IPR010496">
    <property type="entry name" value="AL/BT2_dom"/>
</dbReference>
<keyword evidence="1" id="KW-0732">Signal</keyword>
<dbReference type="EMBL" id="BAABRI010000003">
    <property type="protein sequence ID" value="GAA5481492.1"/>
    <property type="molecule type" value="Genomic_DNA"/>
</dbReference>
<gene>
    <name evidence="3" type="ORF">Hsar01_00701</name>
</gene>
<comment type="caution">
    <text evidence="3">The sequence shown here is derived from an EMBL/GenBank/DDBJ whole genome shotgun (WGS) entry which is preliminary data.</text>
</comment>
<dbReference type="RefSeq" id="WP_353565643.1">
    <property type="nucleotide sequence ID" value="NZ_BAABRI010000003.1"/>
</dbReference>
<sequence>MKHLTTLSALLLLAVSAHAEEGWISLFNGKDLSGWIPKITKHPLGENAMNTFRVEDGMIKVSYDDYGGKFDGQFGHLYSELAYSSYILRLEYRFEGKQLPDGPGFALQNSGVMFHCQPPSSLKLNQDFPVCFEFQFLAAAGEGERATANLCTPATNVWMDGKLVTNHVIPSSAPTFQPGEWVTMELEVHGSKEAIHRINGKEVLRYQQLELDPENGVGDAQALLKRGAPKAVAFGHLALQSESQPVWFRNIEIKPLEE</sequence>
<dbReference type="Proteomes" id="UP001476282">
    <property type="component" value="Unassembled WGS sequence"/>
</dbReference>
<feature type="signal peptide" evidence="1">
    <location>
        <begin position="1"/>
        <end position="19"/>
    </location>
</feature>
<organism evidence="3 4">
    <name type="scientific">Haloferula sargassicola</name>
    <dbReference type="NCBI Taxonomy" id="490096"/>
    <lineage>
        <taxon>Bacteria</taxon>
        <taxon>Pseudomonadati</taxon>
        <taxon>Verrucomicrobiota</taxon>
        <taxon>Verrucomicrobiia</taxon>
        <taxon>Verrucomicrobiales</taxon>
        <taxon>Verrucomicrobiaceae</taxon>
        <taxon>Haloferula</taxon>
    </lineage>
</organism>
<dbReference type="Gene3D" id="2.60.120.560">
    <property type="entry name" value="Exo-inulinase, domain 1"/>
    <property type="match status" value="1"/>
</dbReference>
<name>A0ABP9ULC4_9BACT</name>
<evidence type="ECO:0000259" key="2">
    <source>
        <dbReference type="Pfam" id="PF06439"/>
    </source>
</evidence>
<accession>A0ABP9ULC4</accession>
<evidence type="ECO:0000313" key="3">
    <source>
        <dbReference type="EMBL" id="GAA5481492.1"/>
    </source>
</evidence>
<protein>
    <recommendedName>
        <fullName evidence="2">3-keto-alpha-glucoside-1,2-lyase/3-keto-2-hydroxy-glucal hydratase domain-containing protein</fullName>
    </recommendedName>
</protein>
<dbReference type="Pfam" id="PF06439">
    <property type="entry name" value="3keto-disac_hyd"/>
    <property type="match status" value="1"/>
</dbReference>